<keyword evidence="4" id="KW-1003">Cell membrane</keyword>
<evidence type="ECO:0000256" key="2">
    <source>
        <dbReference type="ARBA" id="ARBA00008038"/>
    </source>
</evidence>
<reference evidence="13 14" key="1">
    <citation type="submission" date="2018-08" db="EMBL/GenBank/DDBJ databases">
        <title>A genome reference for cultivated species of the human gut microbiota.</title>
        <authorList>
            <person name="Zou Y."/>
            <person name="Xue W."/>
            <person name="Luo G."/>
        </authorList>
    </citation>
    <scope>NUCLEOTIDE SEQUENCE [LARGE SCALE GENOMIC DNA]</scope>
    <source>
        <strain evidence="11 14">AF14-18</strain>
        <strain evidence="12 13">AM35-14</strain>
    </source>
</reference>
<dbReference type="Proteomes" id="UP000284543">
    <property type="component" value="Unassembled WGS sequence"/>
</dbReference>
<evidence type="ECO:0000256" key="5">
    <source>
        <dbReference type="ARBA" id="ARBA00022692"/>
    </source>
</evidence>
<dbReference type="RefSeq" id="WP_002566281.1">
    <property type="nucleotide sequence ID" value="NZ_CABKUK010000005.1"/>
</dbReference>
<dbReference type="InterPro" id="IPR000540">
    <property type="entry name" value="Flag_MotA_CS"/>
</dbReference>
<dbReference type="AlphaFoldDB" id="A0A412ZDN6"/>
<evidence type="ECO:0000256" key="7">
    <source>
        <dbReference type="ARBA" id="ARBA00023136"/>
    </source>
</evidence>
<feature type="transmembrane region" description="Helical" evidence="9">
    <location>
        <begin position="189"/>
        <end position="208"/>
    </location>
</feature>
<dbReference type="PANTHER" id="PTHR30433">
    <property type="entry name" value="CHEMOTAXIS PROTEIN MOTA"/>
    <property type="match status" value="1"/>
</dbReference>
<comment type="similarity">
    <text evidence="2">Belongs to the MotA family.</text>
</comment>
<dbReference type="KEGG" id="cbol:CGC65_02050"/>
<feature type="compositionally biased region" description="Basic residues" evidence="8">
    <location>
        <begin position="275"/>
        <end position="288"/>
    </location>
</feature>
<name>A0A412ZDN6_9FIRM</name>
<evidence type="ECO:0000313" key="11">
    <source>
        <dbReference type="EMBL" id="RGV78299.1"/>
    </source>
</evidence>
<evidence type="ECO:0000313" key="13">
    <source>
        <dbReference type="Proteomes" id="UP000283975"/>
    </source>
</evidence>
<proteinExistence type="inferred from homology"/>
<dbReference type="EMBL" id="QSHZ01000013">
    <property type="protein sequence ID" value="RHC55548.1"/>
    <property type="molecule type" value="Genomic_DNA"/>
</dbReference>
<evidence type="ECO:0000313" key="12">
    <source>
        <dbReference type="EMBL" id="RHC55548.1"/>
    </source>
</evidence>
<dbReference type="GO" id="GO:0071978">
    <property type="term" value="P:bacterial-type flagellum-dependent swarming motility"/>
    <property type="evidence" value="ECO:0007669"/>
    <property type="project" value="InterPro"/>
</dbReference>
<comment type="subcellular location">
    <subcellularLocation>
        <location evidence="1">Cell membrane</location>
        <topology evidence="1">Multi-pass membrane protein</topology>
    </subcellularLocation>
</comment>
<dbReference type="GO" id="GO:0005886">
    <property type="term" value="C:plasma membrane"/>
    <property type="evidence" value="ECO:0007669"/>
    <property type="project" value="UniProtKB-SubCell"/>
</dbReference>
<evidence type="ECO:0000313" key="14">
    <source>
        <dbReference type="Proteomes" id="UP000284543"/>
    </source>
</evidence>
<sequence>MDVLSILGFILAVGLVMFGMTFDQESMRIVYHNLKAFLDIPSMAITIGGTLGVMMISFPAGAFKKIGSHLKIIVKPYQYSPTDSVDQIVNLATEARMKGLLSLEDKLNEIDEPFLHNSLMLVVDSVDSEKVRKAMETELEQLDERHALDRRFYEKAASFAPAFGMIGTLVGLILMLGNMSDVDALAKGMAVALITTLYGSLLANVVCLPMASKLKARHDEEFLCKQLVMEGVLAIQEGENPKFIEEKLYKLLPASYKKPADKGEKQDGNNDGKKNSKKKGIGKRRRWNKKEIEE</sequence>
<feature type="compositionally biased region" description="Basic and acidic residues" evidence="8">
    <location>
        <begin position="258"/>
        <end position="274"/>
    </location>
</feature>
<keyword evidence="3" id="KW-0813">Transport</keyword>
<dbReference type="GO" id="GO:0006935">
    <property type="term" value="P:chemotaxis"/>
    <property type="evidence" value="ECO:0007669"/>
    <property type="project" value="InterPro"/>
</dbReference>
<accession>A0A412ZDN6</accession>
<feature type="domain" description="MotA/TolQ/ExbB proton channel" evidence="10">
    <location>
        <begin position="108"/>
        <end position="221"/>
    </location>
</feature>
<gene>
    <name evidence="12" type="ORF">DW839_13610</name>
    <name evidence="11" type="ORF">DWW02_00745</name>
</gene>
<evidence type="ECO:0000256" key="6">
    <source>
        <dbReference type="ARBA" id="ARBA00022989"/>
    </source>
</evidence>
<evidence type="ECO:0000256" key="8">
    <source>
        <dbReference type="SAM" id="MobiDB-lite"/>
    </source>
</evidence>
<organism evidence="11 14">
    <name type="scientific">Enterocloster bolteae</name>
    <dbReference type="NCBI Taxonomy" id="208479"/>
    <lineage>
        <taxon>Bacteria</taxon>
        <taxon>Bacillati</taxon>
        <taxon>Bacillota</taxon>
        <taxon>Clostridia</taxon>
        <taxon>Lachnospirales</taxon>
        <taxon>Lachnospiraceae</taxon>
        <taxon>Enterocloster</taxon>
    </lineage>
</organism>
<keyword evidence="7 9" id="KW-0472">Membrane</keyword>
<feature type="region of interest" description="Disordered" evidence="8">
    <location>
        <begin position="258"/>
        <end position="294"/>
    </location>
</feature>
<keyword evidence="5 9" id="KW-0812">Transmembrane</keyword>
<evidence type="ECO:0000256" key="4">
    <source>
        <dbReference type="ARBA" id="ARBA00022475"/>
    </source>
</evidence>
<dbReference type="PANTHER" id="PTHR30433:SF2">
    <property type="entry name" value="MOTILITY PROTEIN A"/>
    <property type="match status" value="1"/>
</dbReference>
<dbReference type="Pfam" id="PF01618">
    <property type="entry name" value="MotA_ExbB"/>
    <property type="match status" value="1"/>
</dbReference>
<evidence type="ECO:0000256" key="1">
    <source>
        <dbReference type="ARBA" id="ARBA00004651"/>
    </source>
</evidence>
<keyword evidence="6 9" id="KW-1133">Transmembrane helix</keyword>
<dbReference type="Proteomes" id="UP000283975">
    <property type="component" value="Unassembled WGS sequence"/>
</dbReference>
<feature type="transmembrane region" description="Helical" evidence="9">
    <location>
        <begin position="42"/>
        <end position="63"/>
    </location>
</feature>
<evidence type="ECO:0000256" key="9">
    <source>
        <dbReference type="SAM" id="Phobius"/>
    </source>
</evidence>
<comment type="caution">
    <text evidence="11">The sequence shown here is derived from an EMBL/GenBank/DDBJ whole genome shotgun (WGS) entry which is preliminary data.</text>
</comment>
<dbReference type="PROSITE" id="PS01307">
    <property type="entry name" value="MOTA"/>
    <property type="match status" value="1"/>
</dbReference>
<evidence type="ECO:0000256" key="3">
    <source>
        <dbReference type="ARBA" id="ARBA00022448"/>
    </source>
</evidence>
<evidence type="ECO:0000259" key="10">
    <source>
        <dbReference type="Pfam" id="PF01618"/>
    </source>
</evidence>
<protein>
    <submittedName>
        <fullName evidence="11">Motility protein A</fullName>
    </submittedName>
</protein>
<dbReference type="EMBL" id="QRZM01000001">
    <property type="protein sequence ID" value="RGV78299.1"/>
    <property type="molecule type" value="Genomic_DNA"/>
</dbReference>
<feature type="transmembrane region" description="Helical" evidence="9">
    <location>
        <begin position="156"/>
        <end position="177"/>
    </location>
</feature>
<dbReference type="InterPro" id="IPR047055">
    <property type="entry name" value="MotA-like"/>
</dbReference>
<dbReference type="InterPro" id="IPR002898">
    <property type="entry name" value="MotA_ExbB_proton_chnl"/>
</dbReference>